<sequence length="58" mass="6614">MIENINGKIRKHTKNKLSFPTDDAVIKSTFLALGEATKKMVYAYTELGNNPESIFNYF</sequence>
<protein>
    <submittedName>
        <fullName evidence="1">Transposase</fullName>
    </submittedName>
</protein>
<evidence type="ECO:0000313" key="2">
    <source>
        <dbReference type="Proteomes" id="UP000243197"/>
    </source>
</evidence>
<proteinExistence type="predicted"/>
<organism evidence="1 2">
    <name type="scientific">Ichthyobacterium seriolicida</name>
    <dbReference type="NCBI Taxonomy" id="242600"/>
    <lineage>
        <taxon>Bacteria</taxon>
        <taxon>Pseudomonadati</taxon>
        <taxon>Bacteroidota</taxon>
        <taxon>Flavobacteriia</taxon>
        <taxon>Flavobacteriales</taxon>
        <taxon>Ichthyobacteriaceae</taxon>
        <taxon>Ichthyobacterium</taxon>
    </lineage>
</organism>
<dbReference type="KEGG" id="ise:JBKA6_0026"/>
<gene>
    <name evidence="1" type="ORF">JBKA6_0026</name>
</gene>
<accession>A0A1J1DW01</accession>
<keyword evidence="2" id="KW-1185">Reference proteome</keyword>
<dbReference type="EMBL" id="AP014564">
    <property type="protein sequence ID" value="BAV94039.1"/>
    <property type="molecule type" value="Genomic_DNA"/>
</dbReference>
<evidence type="ECO:0000313" key="1">
    <source>
        <dbReference type="EMBL" id="BAV94039.1"/>
    </source>
</evidence>
<dbReference type="Proteomes" id="UP000243197">
    <property type="component" value="Chromosome"/>
</dbReference>
<reference evidence="1 2" key="1">
    <citation type="submission" date="2014-03" db="EMBL/GenBank/DDBJ databases">
        <title>complete genome sequence of Flavobacteriaceae bacterium JBKA-6.</title>
        <authorList>
            <person name="Takano T."/>
            <person name="Nakamura Y."/>
            <person name="Takuma S."/>
            <person name="Yasuike M."/>
            <person name="Matsuyama T."/>
            <person name="Sakai T."/>
            <person name="Fujiwara A."/>
            <person name="Kimoto K."/>
            <person name="Fukuda Y."/>
            <person name="Kondo H."/>
            <person name="Hirono I."/>
            <person name="Nakayasu C."/>
        </authorList>
    </citation>
    <scope>NUCLEOTIDE SEQUENCE [LARGE SCALE GENOMIC DNA]</scope>
    <source>
        <strain evidence="1 2">JBKA-6</strain>
    </source>
</reference>
<name>A0A1J1DW01_9FLAO</name>
<dbReference type="AlphaFoldDB" id="A0A1J1DW01"/>